<evidence type="ECO:0000313" key="4">
    <source>
        <dbReference type="Proteomes" id="UP000717328"/>
    </source>
</evidence>
<dbReference type="AlphaFoldDB" id="A0A9P7FU58"/>
<feature type="domain" description="DUF6699" evidence="2">
    <location>
        <begin position="66"/>
        <end position="184"/>
    </location>
</feature>
<sequence>MQHYPASSSASKSYSTVDRRGQSSSTYSSWGTISTTPTSLTSASAYPSALGSPAPALQLHPALHPPPAHQLPWDIRTSPPPVMDIAFKPTLTKTCLSVRGFPEFTFNVENMRGVTVYDILYTIHARLNTSMTRADLERYTPQESAHAQASFHARTQNDREAYSKGMRFLDRLAGRLRFVGLTPSSTPGVWEIHFA</sequence>
<dbReference type="Pfam" id="PF20415">
    <property type="entry name" value="DUF6699"/>
    <property type="match status" value="1"/>
</dbReference>
<accession>A0A9P7FU58</accession>
<evidence type="ECO:0000256" key="1">
    <source>
        <dbReference type="SAM" id="MobiDB-lite"/>
    </source>
</evidence>
<dbReference type="EMBL" id="JABCKI010005860">
    <property type="protein sequence ID" value="KAG5637114.1"/>
    <property type="molecule type" value="Genomic_DNA"/>
</dbReference>
<gene>
    <name evidence="3" type="ORF">H0H81_005752</name>
</gene>
<dbReference type="OrthoDB" id="3224413at2759"/>
<reference evidence="3" key="2">
    <citation type="submission" date="2021-10" db="EMBL/GenBank/DDBJ databases">
        <title>Phylogenomics reveals ancestral predisposition of the termite-cultivated fungus Termitomyces towards a domesticated lifestyle.</title>
        <authorList>
            <person name="Auxier B."/>
            <person name="Grum-Grzhimaylo A."/>
            <person name="Cardenas M.E."/>
            <person name="Lodge J.D."/>
            <person name="Laessoe T."/>
            <person name="Pedersen O."/>
            <person name="Smith M.E."/>
            <person name="Kuyper T.W."/>
            <person name="Franco-Molano E.A."/>
            <person name="Baroni T.J."/>
            <person name="Aanen D.K."/>
        </authorList>
    </citation>
    <scope>NUCLEOTIDE SEQUENCE</scope>
    <source>
        <strain evidence="3">D49</strain>
    </source>
</reference>
<evidence type="ECO:0000313" key="3">
    <source>
        <dbReference type="EMBL" id="KAG5637114.1"/>
    </source>
</evidence>
<dbReference type="Proteomes" id="UP000717328">
    <property type="component" value="Unassembled WGS sequence"/>
</dbReference>
<protein>
    <recommendedName>
        <fullName evidence="2">DUF6699 domain-containing protein</fullName>
    </recommendedName>
</protein>
<feature type="compositionally biased region" description="Low complexity" evidence="1">
    <location>
        <begin position="23"/>
        <end position="34"/>
    </location>
</feature>
<name>A0A9P7FU58_9AGAR</name>
<keyword evidence="4" id="KW-1185">Reference proteome</keyword>
<feature type="compositionally biased region" description="Low complexity" evidence="1">
    <location>
        <begin position="1"/>
        <end position="15"/>
    </location>
</feature>
<comment type="caution">
    <text evidence="3">The sequence shown here is derived from an EMBL/GenBank/DDBJ whole genome shotgun (WGS) entry which is preliminary data.</text>
</comment>
<reference evidence="3" key="1">
    <citation type="submission" date="2021-02" db="EMBL/GenBank/DDBJ databases">
        <authorList>
            <person name="Nieuwenhuis M."/>
            <person name="Van De Peppel L.J.J."/>
        </authorList>
    </citation>
    <scope>NUCLEOTIDE SEQUENCE</scope>
    <source>
        <strain evidence="3">D49</strain>
    </source>
</reference>
<dbReference type="InterPro" id="IPR046522">
    <property type="entry name" value="DUF6699"/>
</dbReference>
<organism evidence="3 4">
    <name type="scientific">Sphagnurus paluster</name>
    <dbReference type="NCBI Taxonomy" id="117069"/>
    <lineage>
        <taxon>Eukaryota</taxon>
        <taxon>Fungi</taxon>
        <taxon>Dikarya</taxon>
        <taxon>Basidiomycota</taxon>
        <taxon>Agaricomycotina</taxon>
        <taxon>Agaricomycetes</taxon>
        <taxon>Agaricomycetidae</taxon>
        <taxon>Agaricales</taxon>
        <taxon>Tricholomatineae</taxon>
        <taxon>Lyophyllaceae</taxon>
        <taxon>Sphagnurus</taxon>
    </lineage>
</organism>
<feature type="region of interest" description="Disordered" evidence="1">
    <location>
        <begin position="1"/>
        <end position="34"/>
    </location>
</feature>
<proteinExistence type="predicted"/>
<evidence type="ECO:0000259" key="2">
    <source>
        <dbReference type="Pfam" id="PF20415"/>
    </source>
</evidence>